<evidence type="ECO:0000256" key="11">
    <source>
        <dbReference type="SAM" id="SignalP"/>
    </source>
</evidence>
<keyword evidence="4" id="KW-0133">Cell shape</keyword>
<keyword evidence="6" id="KW-0961">Cell wall biogenesis/degradation</keyword>
<feature type="active site" evidence="7">
    <location>
        <position position="117"/>
    </location>
</feature>
<dbReference type="Proteomes" id="UP000429980">
    <property type="component" value="Unassembled WGS sequence"/>
</dbReference>
<reference evidence="13 15" key="1">
    <citation type="journal article" date="2016" name="Front. Microbiol.">
        <title>High-Level Heat Resistance of Spores of Bacillus amyloliquefaciens and Bacillus licheniformis Results from the Presence of a spoVA Operon in a Tn1546 Transposon.</title>
        <authorList>
            <person name="Berendsen E.M."/>
            <person name="Koning R.A."/>
            <person name="Boekhorst J."/>
            <person name="de Jong A."/>
            <person name="Kuipers O.P."/>
            <person name="Wells-Bennik M.H."/>
        </authorList>
    </citation>
    <scope>NUCLEOTIDE SEQUENCE [LARGE SCALE GENOMIC DNA]</scope>
    <source>
        <strain evidence="13 15">B4121</strain>
    </source>
</reference>
<protein>
    <submittedName>
        <fullName evidence="13 14">D-alanyl-D-alanine carboxypeptidase</fullName>
    </submittedName>
</protein>
<dbReference type="Gene3D" id="3.40.710.10">
    <property type="entry name" value="DD-peptidase/beta-lactamase superfamily"/>
    <property type="match status" value="1"/>
</dbReference>
<feature type="active site" description="Acyl-ester intermediate" evidence="7">
    <location>
        <position position="62"/>
    </location>
</feature>
<keyword evidence="10" id="KW-0472">Membrane</keyword>
<sequence>MNVKRSLLFIIVLCLTLFFHSSAQAGEKNKPEIKSVSAILIDGKSGQVLYEKNSRKKMYPASITKIATAIYAIENGDLEDRVKVSKNAAQTEGSSVYLEAGESVPLKRLLQGLLMNSGNDAGTAIAEHVSGSVKQFADDLNAFIAEHAGVHDTHFVNPHGLFDKNHYTTSADMARITEYAMKNKTFRALFSEKQTSWHGQTWDTTLKNHHRMLTGEIPYKGITGGKTGFVDESKHTLVTTATRGSLNLIAVIMKADSKKMMYSDTKTLLDEGFHNYETQELKKGEAFTDQNGTSHELKNPLYVTKKKGEALSENVDSDGILNIKGEDGRLLQTLQIAEPFSAEISSGTDAVQGPPQSKGGLYLFVFGLIGLLTASYAVKRMRQL</sequence>
<evidence type="ECO:0000256" key="9">
    <source>
        <dbReference type="RuleBase" id="RU004016"/>
    </source>
</evidence>
<keyword evidence="10" id="KW-1133">Transmembrane helix</keyword>
<organism evidence="13 15">
    <name type="scientific">Bacillus paralicheniformis</name>
    <dbReference type="NCBI Taxonomy" id="1648923"/>
    <lineage>
        <taxon>Bacteria</taxon>
        <taxon>Bacillati</taxon>
        <taxon>Bacillota</taxon>
        <taxon>Bacilli</taxon>
        <taxon>Bacillales</taxon>
        <taxon>Bacillaceae</taxon>
        <taxon>Bacillus</taxon>
    </lineage>
</organism>
<gene>
    <name evidence="13" type="ORF">B4121_0090</name>
    <name evidence="14" type="ORF">CHCC15381_3833</name>
</gene>
<keyword evidence="16" id="KW-1185">Reference proteome</keyword>
<dbReference type="GO" id="GO:0009252">
    <property type="term" value="P:peptidoglycan biosynthetic process"/>
    <property type="evidence" value="ECO:0007669"/>
    <property type="project" value="UniProtKB-KW"/>
</dbReference>
<feature type="domain" description="Peptidase S11 D-alanyl-D-alanine carboxypeptidase A N-terminal" evidence="12">
    <location>
        <begin position="28"/>
        <end position="256"/>
    </location>
</feature>
<feature type="transmembrane region" description="Helical" evidence="10">
    <location>
        <begin position="359"/>
        <end position="378"/>
    </location>
</feature>
<feature type="binding site" evidence="8">
    <location>
        <position position="226"/>
    </location>
    <ligand>
        <name>substrate</name>
    </ligand>
</feature>
<evidence type="ECO:0000256" key="8">
    <source>
        <dbReference type="PIRSR" id="PIRSR618044-2"/>
    </source>
</evidence>
<keyword evidence="13" id="KW-0121">Carboxypeptidase</keyword>
<dbReference type="PANTHER" id="PTHR21581:SF6">
    <property type="entry name" value="TRAFFICKING PROTEIN PARTICLE COMPLEX SUBUNIT 12"/>
    <property type="match status" value="1"/>
</dbReference>
<reference evidence="14 16" key="2">
    <citation type="submission" date="2019-06" db="EMBL/GenBank/DDBJ databases">
        <title>Genome sequence analysis of &gt;100 Bacillus licheniformis strains suggests intrinsic resistance to this species.</title>
        <authorList>
            <person name="Wels M."/>
            <person name="Siezen R.J."/>
            <person name="Johansen E."/>
            <person name="Stuer-Lauridsen B."/>
            <person name="Bjerre K."/>
            <person name="Nielsen B.K.K."/>
        </authorList>
    </citation>
    <scope>NUCLEOTIDE SEQUENCE [LARGE SCALE GENOMIC DNA]</scope>
    <source>
        <strain evidence="14 16">BAC-15381</strain>
    </source>
</reference>
<feature type="signal peptide" evidence="11">
    <location>
        <begin position="1"/>
        <end position="25"/>
    </location>
</feature>
<evidence type="ECO:0000256" key="10">
    <source>
        <dbReference type="SAM" id="Phobius"/>
    </source>
</evidence>
<dbReference type="Pfam" id="PF00768">
    <property type="entry name" value="Peptidase_S11"/>
    <property type="match status" value="1"/>
</dbReference>
<evidence type="ECO:0000313" key="15">
    <source>
        <dbReference type="Proteomes" id="UP000185604"/>
    </source>
</evidence>
<dbReference type="InterPro" id="IPR018044">
    <property type="entry name" value="Peptidase_S11"/>
</dbReference>
<feature type="chain" id="PRO_5044633668" evidence="11">
    <location>
        <begin position="26"/>
        <end position="384"/>
    </location>
</feature>
<name>A0A6I7TQX6_9BACI</name>
<dbReference type="EMBL" id="NILF01000061">
    <property type="protein sequence ID" value="TWL35451.1"/>
    <property type="molecule type" value="Genomic_DNA"/>
</dbReference>
<evidence type="ECO:0000256" key="6">
    <source>
        <dbReference type="ARBA" id="ARBA00023316"/>
    </source>
</evidence>
<dbReference type="RefSeq" id="WP_025809845.1">
    <property type="nucleotide sequence ID" value="NZ_AP025339.1"/>
</dbReference>
<dbReference type="EMBL" id="LKPO01000001">
    <property type="protein sequence ID" value="OLF98563.1"/>
    <property type="molecule type" value="Genomic_DNA"/>
</dbReference>
<dbReference type="PANTHER" id="PTHR21581">
    <property type="entry name" value="D-ALANYL-D-ALANINE CARBOXYPEPTIDASE"/>
    <property type="match status" value="1"/>
</dbReference>
<evidence type="ECO:0000313" key="13">
    <source>
        <dbReference type="EMBL" id="OLF98563.1"/>
    </source>
</evidence>
<dbReference type="GO" id="GO:0009002">
    <property type="term" value="F:serine-type D-Ala-D-Ala carboxypeptidase activity"/>
    <property type="evidence" value="ECO:0007669"/>
    <property type="project" value="InterPro"/>
</dbReference>
<evidence type="ECO:0000256" key="4">
    <source>
        <dbReference type="ARBA" id="ARBA00022960"/>
    </source>
</evidence>
<keyword evidence="5" id="KW-0573">Peptidoglycan synthesis</keyword>
<keyword evidence="13" id="KW-0645">Protease</keyword>
<dbReference type="InterPro" id="IPR001967">
    <property type="entry name" value="Peptidase_S11_N"/>
</dbReference>
<dbReference type="AlphaFoldDB" id="A0A6I7TQX6"/>
<evidence type="ECO:0000256" key="2">
    <source>
        <dbReference type="ARBA" id="ARBA00022729"/>
    </source>
</evidence>
<evidence type="ECO:0000256" key="1">
    <source>
        <dbReference type="ARBA" id="ARBA00007164"/>
    </source>
</evidence>
<evidence type="ECO:0000313" key="16">
    <source>
        <dbReference type="Proteomes" id="UP000429980"/>
    </source>
</evidence>
<evidence type="ECO:0000256" key="3">
    <source>
        <dbReference type="ARBA" id="ARBA00022801"/>
    </source>
</evidence>
<dbReference type="Proteomes" id="UP000185604">
    <property type="component" value="Unassembled WGS sequence"/>
</dbReference>
<evidence type="ECO:0000259" key="12">
    <source>
        <dbReference type="Pfam" id="PF00768"/>
    </source>
</evidence>
<accession>A0A6I7TQX6</accession>
<dbReference type="GO" id="GO:0071555">
    <property type="term" value="P:cell wall organization"/>
    <property type="evidence" value="ECO:0007669"/>
    <property type="project" value="UniProtKB-KW"/>
</dbReference>
<feature type="active site" description="Proton acceptor" evidence="7">
    <location>
        <position position="65"/>
    </location>
</feature>
<evidence type="ECO:0000256" key="5">
    <source>
        <dbReference type="ARBA" id="ARBA00022984"/>
    </source>
</evidence>
<dbReference type="InterPro" id="IPR012338">
    <property type="entry name" value="Beta-lactam/transpept-like"/>
</dbReference>
<dbReference type="PRINTS" id="PR00725">
    <property type="entry name" value="DADACBPTASE1"/>
</dbReference>
<keyword evidence="10" id="KW-0812">Transmembrane</keyword>
<dbReference type="SUPFAM" id="SSF56601">
    <property type="entry name" value="beta-lactamase/transpeptidase-like"/>
    <property type="match status" value="1"/>
</dbReference>
<evidence type="ECO:0000256" key="7">
    <source>
        <dbReference type="PIRSR" id="PIRSR618044-1"/>
    </source>
</evidence>
<dbReference type="GO" id="GO:0006508">
    <property type="term" value="P:proteolysis"/>
    <property type="evidence" value="ECO:0007669"/>
    <property type="project" value="InterPro"/>
</dbReference>
<keyword evidence="2 11" id="KW-0732">Signal</keyword>
<dbReference type="GO" id="GO:0008360">
    <property type="term" value="P:regulation of cell shape"/>
    <property type="evidence" value="ECO:0007669"/>
    <property type="project" value="UniProtKB-KW"/>
</dbReference>
<evidence type="ECO:0000313" key="14">
    <source>
        <dbReference type="EMBL" id="TWL35451.1"/>
    </source>
</evidence>
<keyword evidence="3" id="KW-0378">Hydrolase</keyword>
<comment type="caution">
    <text evidence="13">The sequence shown here is derived from an EMBL/GenBank/DDBJ whole genome shotgun (WGS) entry which is preliminary data.</text>
</comment>
<proteinExistence type="inferred from homology"/>
<comment type="similarity">
    <text evidence="1 9">Belongs to the peptidase S11 family.</text>
</comment>